<feature type="transmembrane region" description="Helical" evidence="1">
    <location>
        <begin position="175"/>
        <end position="200"/>
    </location>
</feature>
<evidence type="ECO:0000259" key="2">
    <source>
        <dbReference type="PROSITE" id="PS50835"/>
    </source>
</evidence>
<dbReference type="Proteomes" id="UP001187343">
    <property type="component" value="Unassembled WGS sequence"/>
</dbReference>
<dbReference type="Pfam" id="PF13927">
    <property type="entry name" value="Ig_3"/>
    <property type="match status" value="1"/>
</dbReference>
<comment type="caution">
    <text evidence="3">The sequence shown here is derived from an EMBL/GenBank/DDBJ whole genome shotgun (WGS) entry which is preliminary data.</text>
</comment>
<reference evidence="3" key="1">
    <citation type="submission" date="2023-08" db="EMBL/GenBank/DDBJ databases">
        <title>Chromosome-level Genome Assembly of mud carp (Cirrhinus molitorella).</title>
        <authorList>
            <person name="Liu H."/>
        </authorList>
    </citation>
    <scope>NUCLEOTIDE SEQUENCE</scope>
    <source>
        <strain evidence="3">Prfri</strain>
        <tissue evidence="3">Muscle</tissue>
    </source>
</reference>
<sequence length="244" mass="28509">MICLIITISICIYRKMKQMKMNSDLRETDQGDLCMLTTAQTRILHLDLCVIIILLTNADYSKFSQGQKIRQHINKTVFVGETVTLHCNKTQFDDDFTWKMNNSVMFRQDFESNRTMINFSSNRIHIDPTTPRELTIHQIQTSDAGNYICYPAAIKWTLTITENQIKPESPKQMPLYIIIIISCSGVIMICLIITICIYLYRRYKHNKQSQREMGQDFSQAPTRGRIQTQSSQYFERYNSVYGQV</sequence>
<keyword evidence="1" id="KW-1133">Transmembrane helix</keyword>
<dbReference type="EMBL" id="JAUYZG010000006">
    <property type="protein sequence ID" value="KAK2905291.1"/>
    <property type="molecule type" value="Genomic_DNA"/>
</dbReference>
<dbReference type="SUPFAM" id="SSF48726">
    <property type="entry name" value="Immunoglobulin"/>
    <property type="match status" value="1"/>
</dbReference>
<keyword evidence="1" id="KW-0812">Transmembrane</keyword>
<feature type="domain" description="Ig-like" evidence="2">
    <location>
        <begin position="80"/>
        <end position="149"/>
    </location>
</feature>
<evidence type="ECO:0000313" key="4">
    <source>
        <dbReference type="Proteomes" id="UP001187343"/>
    </source>
</evidence>
<evidence type="ECO:0000256" key="1">
    <source>
        <dbReference type="SAM" id="Phobius"/>
    </source>
</evidence>
<dbReference type="PROSITE" id="PS50835">
    <property type="entry name" value="IG_LIKE"/>
    <property type="match status" value="1"/>
</dbReference>
<dbReference type="InterPro" id="IPR036179">
    <property type="entry name" value="Ig-like_dom_sf"/>
</dbReference>
<accession>A0AA88TTG7</accession>
<dbReference type="AlphaFoldDB" id="A0AA88TTG7"/>
<dbReference type="InterPro" id="IPR007110">
    <property type="entry name" value="Ig-like_dom"/>
</dbReference>
<dbReference type="SMART" id="SM00409">
    <property type="entry name" value="IG"/>
    <property type="match status" value="1"/>
</dbReference>
<protein>
    <recommendedName>
        <fullName evidence="2">Ig-like domain-containing protein</fullName>
    </recommendedName>
</protein>
<proteinExistence type="predicted"/>
<keyword evidence="1" id="KW-0472">Membrane</keyword>
<evidence type="ECO:0000313" key="3">
    <source>
        <dbReference type="EMBL" id="KAK2905291.1"/>
    </source>
</evidence>
<gene>
    <name evidence="3" type="ORF">Q8A67_007090</name>
</gene>
<dbReference type="Gene3D" id="2.60.40.10">
    <property type="entry name" value="Immunoglobulins"/>
    <property type="match status" value="1"/>
</dbReference>
<organism evidence="3 4">
    <name type="scientific">Cirrhinus molitorella</name>
    <name type="common">mud carp</name>
    <dbReference type="NCBI Taxonomy" id="172907"/>
    <lineage>
        <taxon>Eukaryota</taxon>
        <taxon>Metazoa</taxon>
        <taxon>Chordata</taxon>
        <taxon>Craniata</taxon>
        <taxon>Vertebrata</taxon>
        <taxon>Euteleostomi</taxon>
        <taxon>Actinopterygii</taxon>
        <taxon>Neopterygii</taxon>
        <taxon>Teleostei</taxon>
        <taxon>Ostariophysi</taxon>
        <taxon>Cypriniformes</taxon>
        <taxon>Cyprinidae</taxon>
        <taxon>Labeoninae</taxon>
        <taxon>Labeonini</taxon>
        <taxon>Cirrhinus</taxon>
    </lineage>
</organism>
<dbReference type="InterPro" id="IPR013783">
    <property type="entry name" value="Ig-like_fold"/>
</dbReference>
<dbReference type="InterPro" id="IPR003599">
    <property type="entry name" value="Ig_sub"/>
</dbReference>
<keyword evidence="4" id="KW-1185">Reference proteome</keyword>
<name>A0AA88TTG7_9TELE</name>